<dbReference type="InterPro" id="IPR036390">
    <property type="entry name" value="WH_DNA-bd_sf"/>
</dbReference>
<dbReference type="InterPro" id="IPR024668">
    <property type="entry name" value="GABP_asu_N"/>
</dbReference>
<evidence type="ECO:0000256" key="3">
    <source>
        <dbReference type="RuleBase" id="RU004019"/>
    </source>
</evidence>
<gene>
    <name evidence="6" type="primary">Gabpa</name>
    <name evidence="6" type="ORF">g.47100</name>
</gene>
<feature type="region of interest" description="Disordered" evidence="4">
    <location>
        <begin position="127"/>
        <end position="200"/>
    </location>
</feature>
<sequence>MDRQQPMLDDREEDDEDVIMIRMDIEEPLNTIKSILEEQIEDIKDYKFTLQGGEELDGSKNLLDHCVQGEGQVQVNLVLKFGNNHNTIDIIDVLKPSDEDEDVVETTGMDGTQEQISDMDKAVVEIAKRSQQDSSSGKLVPGLEDKKITSKPSPRSPKKRRRKPAIGAKRSKAKKSTDLVPSKQPISSNLPKLASKPTFEQASQMSNNLLQMNNTNASSMQLWQFLLELLTSYAHRDAIQWLEREGEFKLLDPEMVARLWGLKKKKPNMNYEKLSRALRYYYDGDMIAKVPGKRFVYKFICDLKFMIGYTASELNSFVVEAEESSSGKKLKTSAMDFDLIMGSPPSPTSDNEVRDGVVVASDFNLE</sequence>
<dbReference type="PROSITE" id="PS50061">
    <property type="entry name" value="ETS_DOMAIN_3"/>
    <property type="match status" value="1"/>
</dbReference>
<evidence type="ECO:0000256" key="4">
    <source>
        <dbReference type="SAM" id="MobiDB-lite"/>
    </source>
</evidence>
<dbReference type="PROSITE" id="PS00346">
    <property type="entry name" value="ETS_DOMAIN_2"/>
    <property type="match status" value="1"/>
</dbReference>
<accession>A0A146KWY3</accession>
<feature type="domain" description="ETS" evidence="5">
    <location>
        <begin position="220"/>
        <end position="300"/>
    </location>
</feature>
<dbReference type="PROSITE" id="PS00345">
    <property type="entry name" value="ETS_DOMAIN_1"/>
    <property type="match status" value="1"/>
</dbReference>
<evidence type="ECO:0000313" key="6">
    <source>
        <dbReference type="EMBL" id="JAQ00748.1"/>
    </source>
</evidence>
<protein>
    <submittedName>
        <fullName evidence="6">GA-binding protein alpha chain</fullName>
    </submittedName>
</protein>
<dbReference type="Gene3D" id="1.10.10.10">
    <property type="entry name" value="Winged helix-like DNA-binding domain superfamily/Winged helix DNA-binding domain"/>
    <property type="match status" value="1"/>
</dbReference>
<evidence type="ECO:0000256" key="2">
    <source>
        <dbReference type="ARBA" id="ARBA00023125"/>
    </source>
</evidence>
<organism evidence="6">
    <name type="scientific">Lygus hesperus</name>
    <name type="common">Western plant bug</name>
    <dbReference type="NCBI Taxonomy" id="30085"/>
    <lineage>
        <taxon>Eukaryota</taxon>
        <taxon>Metazoa</taxon>
        <taxon>Ecdysozoa</taxon>
        <taxon>Arthropoda</taxon>
        <taxon>Hexapoda</taxon>
        <taxon>Insecta</taxon>
        <taxon>Pterygota</taxon>
        <taxon>Neoptera</taxon>
        <taxon>Paraneoptera</taxon>
        <taxon>Hemiptera</taxon>
        <taxon>Heteroptera</taxon>
        <taxon>Panheteroptera</taxon>
        <taxon>Cimicomorpha</taxon>
        <taxon>Miridae</taxon>
        <taxon>Mirini</taxon>
        <taxon>Lygus</taxon>
    </lineage>
</organism>
<dbReference type="AlphaFoldDB" id="A0A146KWY3"/>
<dbReference type="EMBL" id="GDHC01017881">
    <property type="protein sequence ID" value="JAQ00748.1"/>
    <property type="molecule type" value="Transcribed_RNA"/>
</dbReference>
<dbReference type="GO" id="GO:0000981">
    <property type="term" value="F:DNA-binding transcription factor activity, RNA polymerase II-specific"/>
    <property type="evidence" value="ECO:0007669"/>
    <property type="project" value="TreeGrafter"/>
</dbReference>
<dbReference type="GO" id="GO:0043565">
    <property type="term" value="F:sequence-specific DNA binding"/>
    <property type="evidence" value="ECO:0007669"/>
    <property type="project" value="InterPro"/>
</dbReference>
<proteinExistence type="inferred from homology"/>
<dbReference type="GO" id="GO:0005634">
    <property type="term" value="C:nucleus"/>
    <property type="evidence" value="ECO:0007669"/>
    <property type="project" value="UniProtKB-SubCell"/>
</dbReference>
<name>A0A146KWY3_LYGHE</name>
<comment type="subcellular location">
    <subcellularLocation>
        <location evidence="3">Nucleus</location>
    </subcellularLocation>
</comment>
<reference evidence="6" key="1">
    <citation type="journal article" date="2016" name="Gigascience">
        <title>De novo construction of an expanded transcriptome assembly for the western tarnished plant bug, Lygus hesperus.</title>
        <authorList>
            <person name="Tassone E.E."/>
            <person name="Geib S.M."/>
            <person name="Hall B."/>
            <person name="Fabrick J.A."/>
            <person name="Brent C.S."/>
            <person name="Hull J.J."/>
        </authorList>
    </citation>
    <scope>NUCLEOTIDE SEQUENCE</scope>
</reference>
<dbReference type="Gene3D" id="3.10.20.90">
    <property type="entry name" value="Phosphatidylinositol 3-kinase Catalytic Subunit, Chain A, domain 1"/>
    <property type="match status" value="1"/>
</dbReference>
<dbReference type="GO" id="GO:0030154">
    <property type="term" value="P:cell differentiation"/>
    <property type="evidence" value="ECO:0007669"/>
    <property type="project" value="TreeGrafter"/>
</dbReference>
<keyword evidence="3" id="KW-0539">Nucleus</keyword>
<dbReference type="PANTHER" id="PTHR11849:SF195">
    <property type="entry name" value="GA-BINDING PROTEIN ALPHA CHAIN"/>
    <property type="match status" value="1"/>
</dbReference>
<dbReference type="SMART" id="SM00413">
    <property type="entry name" value="ETS"/>
    <property type="match status" value="1"/>
</dbReference>
<dbReference type="Pfam" id="PF00178">
    <property type="entry name" value="Ets"/>
    <property type="match status" value="1"/>
</dbReference>
<dbReference type="PRINTS" id="PR00454">
    <property type="entry name" value="ETSDOMAIN"/>
</dbReference>
<dbReference type="Pfam" id="PF11620">
    <property type="entry name" value="GABP-alpha"/>
    <property type="match status" value="1"/>
</dbReference>
<evidence type="ECO:0000259" key="5">
    <source>
        <dbReference type="PROSITE" id="PS50061"/>
    </source>
</evidence>
<dbReference type="InterPro" id="IPR036388">
    <property type="entry name" value="WH-like_DNA-bd_sf"/>
</dbReference>
<dbReference type="PANTHER" id="PTHR11849">
    <property type="entry name" value="ETS"/>
    <property type="match status" value="1"/>
</dbReference>
<dbReference type="SUPFAM" id="SSF46785">
    <property type="entry name" value="Winged helix' DNA-binding domain"/>
    <property type="match status" value="1"/>
</dbReference>
<dbReference type="InterPro" id="IPR000418">
    <property type="entry name" value="Ets_dom"/>
</dbReference>
<evidence type="ECO:0000256" key="1">
    <source>
        <dbReference type="ARBA" id="ARBA00005562"/>
    </source>
</evidence>
<dbReference type="InterPro" id="IPR046328">
    <property type="entry name" value="ETS_fam"/>
</dbReference>
<keyword evidence="2 3" id="KW-0238">DNA-binding</keyword>
<feature type="compositionally biased region" description="Basic residues" evidence="4">
    <location>
        <begin position="156"/>
        <end position="174"/>
    </location>
</feature>
<comment type="similarity">
    <text evidence="1 3">Belongs to the ETS family.</text>
</comment>